<evidence type="ECO:0000313" key="2">
    <source>
        <dbReference type="EMBL" id="AKT37681.1"/>
    </source>
</evidence>
<dbReference type="EMBL" id="CP012159">
    <property type="protein sequence ID" value="AKT37681.1"/>
    <property type="molecule type" value="Genomic_DNA"/>
</dbReference>
<gene>
    <name evidence="2" type="ORF">CMC5_018230</name>
</gene>
<dbReference type="Proteomes" id="UP000067626">
    <property type="component" value="Chromosome"/>
</dbReference>
<dbReference type="AlphaFoldDB" id="A0A0K1E9X8"/>
<protein>
    <recommendedName>
        <fullName evidence="4">Cytochrome c domain-containing protein</fullName>
    </recommendedName>
</protein>
<dbReference type="KEGG" id="ccro:CMC5_018230"/>
<dbReference type="RefSeq" id="WP_050430013.1">
    <property type="nucleotide sequence ID" value="NZ_CP012159.1"/>
</dbReference>
<accession>A0A0K1E9X8</accession>
<name>A0A0K1E9X8_CHOCO</name>
<keyword evidence="1" id="KW-0732">Signal</keyword>
<feature type="signal peptide" evidence="1">
    <location>
        <begin position="1"/>
        <end position="24"/>
    </location>
</feature>
<feature type="chain" id="PRO_5005459126" description="Cytochrome c domain-containing protein" evidence="1">
    <location>
        <begin position="25"/>
        <end position="161"/>
    </location>
</feature>
<evidence type="ECO:0008006" key="4">
    <source>
        <dbReference type="Google" id="ProtNLM"/>
    </source>
</evidence>
<proteinExistence type="predicted"/>
<dbReference type="PROSITE" id="PS51257">
    <property type="entry name" value="PROKAR_LIPOPROTEIN"/>
    <property type="match status" value="1"/>
</dbReference>
<organism evidence="2 3">
    <name type="scientific">Chondromyces crocatus</name>
    <dbReference type="NCBI Taxonomy" id="52"/>
    <lineage>
        <taxon>Bacteria</taxon>
        <taxon>Pseudomonadati</taxon>
        <taxon>Myxococcota</taxon>
        <taxon>Polyangia</taxon>
        <taxon>Polyangiales</taxon>
        <taxon>Polyangiaceae</taxon>
        <taxon>Chondromyces</taxon>
    </lineage>
</organism>
<keyword evidence="3" id="KW-1185">Reference proteome</keyword>
<sequence length="161" mass="17713">MKRTSDTITTCLSACLGLFVAACAGSDSDPGTDPDKEDVAYDEMSFGERAAYMDAVVLPHMKEIFVAFDAKFERMECKTCHGSGAANGTFAMPSAEVPPLPPPEEFEAYLEDPEHLRWTQFMADQVWPEMAKLLEQPTYDPETNPEGFSCSNCHTIKSGVN</sequence>
<evidence type="ECO:0000313" key="3">
    <source>
        <dbReference type="Proteomes" id="UP000067626"/>
    </source>
</evidence>
<evidence type="ECO:0000256" key="1">
    <source>
        <dbReference type="SAM" id="SignalP"/>
    </source>
</evidence>
<reference evidence="2 3" key="1">
    <citation type="submission" date="2015-07" db="EMBL/GenBank/DDBJ databases">
        <title>Genome analysis of myxobacterium Chondromyces crocatus Cm c5 reveals a high potential for natural compound synthesis and the genetic basis for the loss of fruiting body formation.</title>
        <authorList>
            <person name="Zaburannyi N."/>
            <person name="Bunk B."/>
            <person name="Maier J."/>
            <person name="Overmann J."/>
            <person name="Mueller R."/>
        </authorList>
    </citation>
    <scope>NUCLEOTIDE SEQUENCE [LARGE SCALE GENOMIC DNA]</scope>
    <source>
        <strain evidence="2 3">Cm c5</strain>
    </source>
</reference>